<feature type="transmembrane region" description="Helical" evidence="1">
    <location>
        <begin position="94"/>
        <end position="113"/>
    </location>
</feature>
<sequence>MTKNKIFGFWTGTYLCTLLLGIAVSAAYINLEESVYYWDFAAYFNMFNQQGALLVESPFEWLSQLGTSIATEDYGVAILVPLMPFHLVFGGSRLSFIAGIVAVYLVPAVLLIGRISYQEAVSETPARSWIAVWIAAFLYTPFWAPTLRGMPDIAGCLALTAATYFLWKSRFLTREPAISGISVGACLWLAFMLRRWYAYGAIGITVSAAFFCLLEIARERDLPALRNAALGGACAIFLIAATALNFQLPLIAKILQTSYADLYSGYKTTFVTQLGDVGSRLSYLNWALIVVGLYISVVRRNRFAVFCAMASVLTFLVFIRTQDPERHHSLPMFLWLFPAYAQAIVSIVSVPGLKSRWPTAAMTVVAGFAFLGTFFPAGRQLLSPVGFVFAGEATLPLRLDNLPEYRRLIDDLVARMGPEDRFSVFASGPVMSDALLFGMKRDLVAHVGWICQVDSRDRFQPDALKSRYVVVTDRPVTHLQPGAQICVTIPNQYILEGKGIGAAYRRIAQYQLSGGVEGYLYEQVRPVSKAELDALYVEFRKKYPDWAAPEW</sequence>
<keyword evidence="1" id="KW-0812">Transmembrane</keyword>
<name>A0A1A5I1L8_RHILI</name>
<keyword evidence="1" id="KW-1133">Transmembrane helix</keyword>
<reference evidence="3" key="1">
    <citation type="submission" date="2016-06" db="EMBL/GenBank/DDBJ databases">
        <title>NZP2037 Pacbio-Illumina hybrid assembly.</title>
        <authorList>
            <person name="Ramsay J.P."/>
        </authorList>
    </citation>
    <scope>NUCLEOTIDE SEQUENCE [LARGE SCALE GENOMIC DNA]</scope>
    <source>
        <strain evidence="3">R7ANS::ICEMlSym2042</strain>
    </source>
</reference>
<dbReference type="Proteomes" id="UP000093748">
    <property type="component" value="Unassembled WGS sequence"/>
</dbReference>
<gene>
    <name evidence="2" type="ORF">BAE39_19475</name>
</gene>
<comment type="caution">
    <text evidence="2">The sequence shown here is derived from an EMBL/GenBank/DDBJ whole genome shotgun (WGS) entry which is preliminary data.</text>
</comment>
<evidence type="ECO:0000313" key="3">
    <source>
        <dbReference type="Proteomes" id="UP000093748"/>
    </source>
</evidence>
<dbReference type="RefSeq" id="WP_032930186.1">
    <property type="nucleotide sequence ID" value="NZ_LZTH01000044.1"/>
</dbReference>
<feature type="transmembrane region" description="Helical" evidence="1">
    <location>
        <begin position="197"/>
        <end position="216"/>
    </location>
</feature>
<feature type="transmembrane region" description="Helical" evidence="1">
    <location>
        <begin position="228"/>
        <end position="248"/>
    </location>
</feature>
<feature type="transmembrane region" description="Helical" evidence="1">
    <location>
        <begin position="357"/>
        <end position="375"/>
    </location>
</feature>
<protein>
    <recommendedName>
        <fullName evidence="4">Glycosyltransferase RgtA/B/C/D-like domain-containing protein</fullName>
    </recommendedName>
</protein>
<feature type="transmembrane region" description="Helical" evidence="1">
    <location>
        <begin position="125"/>
        <end position="144"/>
    </location>
</feature>
<dbReference type="AlphaFoldDB" id="A0A1A5I1L8"/>
<evidence type="ECO:0008006" key="4">
    <source>
        <dbReference type="Google" id="ProtNLM"/>
    </source>
</evidence>
<accession>A0A1A5I1L8</accession>
<organism evidence="2 3">
    <name type="scientific">Rhizobium loti</name>
    <name type="common">Mesorhizobium loti</name>
    <dbReference type="NCBI Taxonomy" id="381"/>
    <lineage>
        <taxon>Bacteria</taxon>
        <taxon>Pseudomonadati</taxon>
        <taxon>Pseudomonadota</taxon>
        <taxon>Alphaproteobacteria</taxon>
        <taxon>Hyphomicrobiales</taxon>
        <taxon>Phyllobacteriaceae</taxon>
        <taxon>Mesorhizobium</taxon>
    </lineage>
</organism>
<evidence type="ECO:0000256" key="1">
    <source>
        <dbReference type="SAM" id="Phobius"/>
    </source>
</evidence>
<dbReference type="OrthoDB" id="8040700at2"/>
<feature type="transmembrane region" description="Helical" evidence="1">
    <location>
        <begin position="7"/>
        <end position="29"/>
    </location>
</feature>
<dbReference type="EMBL" id="LZTJ01000031">
    <property type="protein sequence ID" value="OBP72732.1"/>
    <property type="molecule type" value="Genomic_DNA"/>
</dbReference>
<evidence type="ECO:0000313" key="2">
    <source>
        <dbReference type="EMBL" id="OBP72732.1"/>
    </source>
</evidence>
<keyword evidence="1" id="KW-0472">Membrane</keyword>
<feature type="transmembrane region" description="Helical" evidence="1">
    <location>
        <begin position="303"/>
        <end position="320"/>
    </location>
</feature>
<dbReference type="GeneID" id="66684186"/>
<feature type="transmembrane region" description="Helical" evidence="1">
    <location>
        <begin position="281"/>
        <end position="298"/>
    </location>
</feature>
<proteinExistence type="predicted"/>
<feature type="transmembrane region" description="Helical" evidence="1">
    <location>
        <begin position="332"/>
        <end position="350"/>
    </location>
</feature>